<sequence length="124" mass="14344">MYEYDWLTPVKDEGSKLLHFIETPLFERLINELLTYDDYQKFQAYLLSDPVAGATISHTGGCRKLRWALPAKGKSGGIRVIYYYLVSRGEIYLLYAYPKSEQENLTDKQKAVMKHFAQQIEAGK</sequence>
<keyword evidence="2" id="KW-1185">Reference proteome</keyword>
<evidence type="ECO:0000313" key="2">
    <source>
        <dbReference type="Proteomes" id="UP001228139"/>
    </source>
</evidence>
<organism evidence="1 2">
    <name type="scientific">Erwinia pyri</name>
    <dbReference type="NCBI Taxonomy" id="3062598"/>
    <lineage>
        <taxon>Bacteria</taxon>
        <taxon>Pseudomonadati</taxon>
        <taxon>Pseudomonadota</taxon>
        <taxon>Gammaproteobacteria</taxon>
        <taxon>Enterobacterales</taxon>
        <taxon>Erwiniaceae</taxon>
        <taxon>Erwinia</taxon>
    </lineage>
</organism>
<dbReference type="EMBL" id="CP132353">
    <property type="protein sequence ID" value="WLS80211.1"/>
    <property type="molecule type" value="Genomic_DNA"/>
</dbReference>
<reference evidence="1 2" key="1">
    <citation type="submission" date="2023-07" db="EMBL/GenBank/DDBJ databases">
        <title>Pathogenic bacteria of pear tree diseases.</title>
        <authorList>
            <person name="Zhang Z."/>
            <person name="He L."/>
            <person name="Huang R."/>
        </authorList>
    </citation>
    <scope>NUCLEOTIDE SEQUENCE [LARGE SCALE GENOMIC DNA]</scope>
    <source>
        <strain evidence="1 2">DE2</strain>
    </source>
</reference>
<name>A0AA50HNI8_9GAMM</name>
<proteinExistence type="predicted"/>
<dbReference type="PIRSF" id="PIRSF039032">
    <property type="entry name" value="HigB-2"/>
    <property type="match status" value="1"/>
</dbReference>
<dbReference type="AlphaFoldDB" id="A0AA50HNI8"/>
<dbReference type="InterPro" id="IPR009387">
    <property type="entry name" value="HigB-2"/>
</dbReference>
<dbReference type="Pfam" id="PF06296">
    <property type="entry name" value="RelE"/>
    <property type="match status" value="1"/>
</dbReference>
<gene>
    <name evidence="1" type="ORF">Q3V30_06950</name>
</gene>
<protein>
    <submittedName>
        <fullName evidence="1">Type II toxin-antitoxin system RelE/ParE family toxin</fullName>
    </submittedName>
</protein>
<dbReference type="RefSeq" id="WP_306211676.1">
    <property type="nucleotide sequence ID" value="NZ_CP132353.1"/>
</dbReference>
<evidence type="ECO:0000313" key="1">
    <source>
        <dbReference type="EMBL" id="WLS80211.1"/>
    </source>
</evidence>
<dbReference type="KEGG" id="epi:Q3V30_06950"/>
<dbReference type="Proteomes" id="UP001228139">
    <property type="component" value="Chromosome"/>
</dbReference>
<accession>A0AA50HNI8</accession>